<gene>
    <name evidence="2" type="ORF">GCM10011532_08280</name>
</gene>
<comment type="caution">
    <text evidence="2">The sequence shown here is derived from an EMBL/GenBank/DDBJ whole genome shotgun (WGS) entry which is preliminary data.</text>
</comment>
<keyword evidence="3" id="KW-1185">Reference proteome</keyword>
<reference evidence="3" key="1">
    <citation type="journal article" date="2019" name="Int. J. Syst. Evol. Microbiol.">
        <title>The Global Catalogue of Microorganisms (GCM) 10K type strain sequencing project: providing services to taxonomists for standard genome sequencing and annotation.</title>
        <authorList>
            <consortium name="The Broad Institute Genomics Platform"/>
            <consortium name="The Broad Institute Genome Sequencing Center for Infectious Disease"/>
            <person name="Wu L."/>
            <person name="Ma J."/>
        </authorList>
    </citation>
    <scope>NUCLEOTIDE SEQUENCE [LARGE SCALE GENOMIC DNA]</scope>
    <source>
        <strain evidence="3">CGMCC 1.15422</strain>
    </source>
</reference>
<evidence type="ECO:0000313" key="3">
    <source>
        <dbReference type="Proteomes" id="UP000605733"/>
    </source>
</evidence>
<dbReference type="CDD" id="cd04301">
    <property type="entry name" value="NAT_SF"/>
    <property type="match status" value="1"/>
</dbReference>
<dbReference type="RefSeq" id="WP_011709887.1">
    <property type="nucleotide sequence ID" value="NZ_BMIX01000001.1"/>
</dbReference>
<dbReference type="PANTHER" id="PTHR43415">
    <property type="entry name" value="SPERMIDINE N(1)-ACETYLTRANSFERASE"/>
    <property type="match status" value="1"/>
</dbReference>
<dbReference type="InterPro" id="IPR000182">
    <property type="entry name" value="GNAT_dom"/>
</dbReference>
<organism evidence="2 3">
    <name type="scientific">Christiangramia forsetii</name>
    <dbReference type="NCBI Taxonomy" id="411153"/>
    <lineage>
        <taxon>Bacteria</taxon>
        <taxon>Pseudomonadati</taxon>
        <taxon>Bacteroidota</taxon>
        <taxon>Flavobacteriia</taxon>
        <taxon>Flavobacteriales</taxon>
        <taxon>Flavobacteriaceae</taxon>
        <taxon>Christiangramia</taxon>
    </lineage>
</organism>
<feature type="domain" description="N-acetyltransferase" evidence="1">
    <location>
        <begin position="3"/>
        <end position="144"/>
    </location>
</feature>
<accession>A0ABQ1WDD3</accession>
<evidence type="ECO:0000313" key="2">
    <source>
        <dbReference type="EMBL" id="GGG27204.1"/>
    </source>
</evidence>
<dbReference type="SUPFAM" id="SSF55729">
    <property type="entry name" value="Acyl-CoA N-acyltransferases (Nat)"/>
    <property type="match status" value="1"/>
</dbReference>
<dbReference type="Proteomes" id="UP000605733">
    <property type="component" value="Unassembled WGS sequence"/>
</dbReference>
<protein>
    <recommendedName>
        <fullName evidence="1">N-acetyltransferase domain-containing protein</fullName>
    </recommendedName>
</protein>
<dbReference type="EMBL" id="BMIX01000001">
    <property type="protein sequence ID" value="GGG27204.1"/>
    <property type="molecule type" value="Genomic_DNA"/>
</dbReference>
<proteinExistence type="predicted"/>
<dbReference type="InterPro" id="IPR016181">
    <property type="entry name" value="Acyl_CoA_acyltransferase"/>
</dbReference>
<evidence type="ECO:0000259" key="1">
    <source>
        <dbReference type="PROSITE" id="PS51186"/>
    </source>
</evidence>
<name>A0ABQ1WDD3_9FLAO</name>
<dbReference type="Gene3D" id="3.40.630.30">
    <property type="match status" value="1"/>
</dbReference>
<dbReference type="PANTHER" id="PTHR43415:SF3">
    <property type="entry name" value="GNAT-FAMILY ACETYLTRANSFERASE"/>
    <property type="match status" value="1"/>
</dbReference>
<sequence length="144" mass="17079">MLQNLRSINDQDCTLLFKWVNDEEVRKNSLDSQKIKWEEHKLWFNNKLNSSRCEIFIFENDNLPVGQIRYDKNTNGIWDIDYSIDKEYRGLGFGKRMVELSLSSVSGVKRAVVQRKNIASCKVFEKLGFEMDKKNDEIIEFLYK</sequence>
<dbReference type="Pfam" id="PF13302">
    <property type="entry name" value="Acetyltransf_3"/>
    <property type="match status" value="1"/>
</dbReference>
<dbReference type="PROSITE" id="PS51186">
    <property type="entry name" value="GNAT"/>
    <property type="match status" value="1"/>
</dbReference>